<feature type="transmembrane region" description="Helical" evidence="1">
    <location>
        <begin position="44"/>
        <end position="63"/>
    </location>
</feature>
<feature type="transmembrane region" description="Helical" evidence="1">
    <location>
        <begin position="75"/>
        <end position="96"/>
    </location>
</feature>
<evidence type="ECO:0000313" key="2">
    <source>
        <dbReference type="EMBL" id="SEP25732.1"/>
    </source>
</evidence>
<accession>A0A1H8WDI7</accession>
<proteinExistence type="predicted"/>
<feature type="transmembrane region" description="Helical" evidence="1">
    <location>
        <begin position="187"/>
        <end position="205"/>
    </location>
</feature>
<feature type="transmembrane region" description="Helical" evidence="1">
    <location>
        <begin position="225"/>
        <end position="248"/>
    </location>
</feature>
<protein>
    <recommendedName>
        <fullName evidence="4">ABC-2 type transport system permease protein</fullName>
    </recommendedName>
</protein>
<dbReference type="RefSeq" id="WP_091948720.1">
    <property type="nucleotide sequence ID" value="NZ_FOEE01000019.1"/>
</dbReference>
<dbReference type="EMBL" id="FOEE01000019">
    <property type="protein sequence ID" value="SEP25732.1"/>
    <property type="molecule type" value="Genomic_DNA"/>
</dbReference>
<keyword evidence="1" id="KW-1133">Transmembrane helix</keyword>
<organism evidence="2 3">
    <name type="scientific">Trujillonella endophytica</name>
    <dbReference type="NCBI Taxonomy" id="673521"/>
    <lineage>
        <taxon>Bacteria</taxon>
        <taxon>Bacillati</taxon>
        <taxon>Actinomycetota</taxon>
        <taxon>Actinomycetes</taxon>
        <taxon>Geodermatophilales</taxon>
        <taxon>Geodermatophilaceae</taxon>
        <taxon>Trujillonella</taxon>
    </lineage>
</organism>
<reference evidence="3" key="1">
    <citation type="submission" date="2016-10" db="EMBL/GenBank/DDBJ databases">
        <authorList>
            <person name="Varghese N."/>
            <person name="Submissions S."/>
        </authorList>
    </citation>
    <scope>NUCLEOTIDE SEQUENCE [LARGE SCALE GENOMIC DNA]</scope>
    <source>
        <strain evidence="3">DSM 45413</strain>
    </source>
</reference>
<evidence type="ECO:0000256" key="1">
    <source>
        <dbReference type="SAM" id="Phobius"/>
    </source>
</evidence>
<name>A0A1H8WDI7_9ACTN</name>
<sequence>MTTTHSPQTGAIPTRPAVRAGAAAPATLVALEVRKSLSTRSGKALAVVSVLLAPVAGVLASAASEESLGSVTGPIGAMGMLTALILLSLGVLSTAGEWTHRTVQTTFLLTPRRGRVLAAKATAVALLGGAFAAVSAGLTAGVLATMEEGVSWSGVGGALVAVVASGAAFAVIGAGVGAALTNTPAALTGLYLVILGALPVARTFAPEVGARLDPAEAVLALAQGNAVASSVAVLATWTVLALTAGAVVTSRRAVA</sequence>
<evidence type="ECO:0008006" key="4">
    <source>
        <dbReference type="Google" id="ProtNLM"/>
    </source>
</evidence>
<keyword evidence="1" id="KW-0472">Membrane</keyword>
<dbReference type="OrthoDB" id="3822725at2"/>
<feature type="transmembrane region" description="Helical" evidence="1">
    <location>
        <begin position="117"/>
        <end position="143"/>
    </location>
</feature>
<dbReference type="AlphaFoldDB" id="A0A1H8WDI7"/>
<feature type="transmembrane region" description="Helical" evidence="1">
    <location>
        <begin position="155"/>
        <end position="180"/>
    </location>
</feature>
<dbReference type="Proteomes" id="UP000198960">
    <property type="component" value="Unassembled WGS sequence"/>
</dbReference>
<keyword evidence="3" id="KW-1185">Reference proteome</keyword>
<evidence type="ECO:0000313" key="3">
    <source>
        <dbReference type="Proteomes" id="UP000198960"/>
    </source>
</evidence>
<gene>
    <name evidence="2" type="ORF">SAMN05660991_04319</name>
</gene>
<dbReference type="STRING" id="673521.SAMN05660991_04319"/>
<keyword evidence="1" id="KW-0812">Transmembrane</keyword>